<accession>A0A084VHT0</accession>
<dbReference type="Proteomes" id="UP000030765">
    <property type="component" value="Unassembled WGS sequence"/>
</dbReference>
<gene>
    <name evidence="1" type="ORF">ZHAS_00004840</name>
</gene>
<protein>
    <submittedName>
        <fullName evidence="1 2">Cc-nbs-lrr resistance protein</fullName>
    </submittedName>
</protein>
<organism evidence="1">
    <name type="scientific">Anopheles sinensis</name>
    <name type="common">Mosquito</name>
    <dbReference type="NCBI Taxonomy" id="74873"/>
    <lineage>
        <taxon>Eukaryota</taxon>
        <taxon>Metazoa</taxon>
        <taxon>Ecdysozoa</taxon>
        <taxon>Arthropoda</taxon>
        <taxon>Hexapoda</taxon>
        <taxon>Insecta</taxon>
        <taxon>Pterygota</taxon>
        <taxon>Neoptera</taxon>
        <taxon>Endopterygota</taxon>
        <taxon>Diptera</taxon>
        <taxon>Nematocera</taxon>
        <taxon>Culicoidea</taxon>
        <taxon>Culicidae</taxon>
        <taxon>Anophelinae</taxon>
        <taxon>Anopheles</taxon>
    </lineage>
</organism>
<evidence type="ECO:0000313" key="1">
    <source>
        <dbReference type="EMBL" id="KFB37524.1"/>
    </source>
</evidence>
<dbReference type="AlphaFoldDB" id="A0A084VHT0"/>
<evidence type="ECO:0000313" key="2">
    <source>
        <dbReference type="EnsemblMetazoa" id="ASIC004840-PA"/>
    </source>
</evidence>
<reference evidence="1 3" key="1">
    <citation type="journal article" date="2014" name="BMC Genomics">
        <title>Genome sequence of Anopheles sinensis provides insight into genetics basis of mosquito competence for malaria parasites.</title>
        <authorList>
            <person name="Zhou D."/>
            <person name="Zhang D."/>
            <person name="Ding G."/>
            <person name="Shi L."/>
            <person name="Hou Q."/>
            <person name="Ye Y."/>
            <person name="Xu Y."/>
            <person name="Zhou H."/>
            <person name="Xiong C."/>
            <person name="Li S."/>
            <person name="Yu J."/>
            <person name="Hong S."/>
            <person name="Yu X."/>
            <person name="Zou P."/>
            <person name="Chen C."/>
            <person name="Chang X."/>
            <person name="Wang W."/>
            <person name="Lv Y."/>
            <person name="Sun Y."/>
            <person name="Ma L."/>
            <person name="Shen B."/>
            <person name="Zhu C."/>
        </authorList>
    </citation>
    <scope>NUCLEOTIDE SEQUENCE [LARGE SCALE GENOMIC DNA]</scope>
</reference>
<reference evidence="2" key="2">
    <citation type="submission" date="2020-05" db="UniProtKB">
        <authorList>
            <consortium name="EnsemblMetazoa"/>
        </authorList>
    </citation>
    <scope>IDENTIFICATION</scope>
</reference>
<dbReference type="EMBL" id="KE524847">
    <property type="protein sequence ID" value="KFB37524.1"/>
    <property type="molecule type" value="Genomic_DNA"/>
</dbReference>
<name>A0A084VHT0_ANOSI</name>
<sequence>MSCCGVGALDHVHAVHGALFRQMPAATSMGLQLHKLQQQLVAAGPSGTLLRLDDSWPESEPICFARGLFSVSVMLGAVVAG</sequence>
<dbReference type="EnsemblMetazoa" id="ASIC004840-RA">
    <property type="protein sequence ID" value="ASIC004840-PA"/>
    <property type="gene ID" value="ASIC004840"/>
</dbReference>
<dbReference type="EMBL" id="ATLV01013235">
    <property type="status" value="NOT_ANNOTATED_CDS"/>
    <property type="molecule type" value="Genomic_DNA"/>
</dbReference>
<proteinExistence type="predicted"/>
<dbReference type="VEuPathDB" id="VectorBase:ASIC004840"/>
<evidence type="ECO:0000313" key="3">
    <source>
        <dbReference type="Proteomes" id="UP000030765"/>
    </source>
</evidence>
<keyword evidence="3" id="KW-1185">Reference proteome</keyword>